<gene>
    <name evidence="1" type="ORF">SERLADRAFT_405628</name>
</gene>
<dbReference type="OrthoDB" id="2651057at2759"/>
<evidence type="ECO:0000313" key="1">
    <source>
        <dbReference type="EMBL" id="EGO29743.1"/>
    </source>
</evidence>
<name>F8NI21_SERL9</name>
<reference evidence="1" key="1">
    <citation type="submission" date="2011-04" db="EMBL/GenBank/DDBJ databases">
        <title>Evolution of plant cell wall degrading machinery underlies the functional diversity of forest fungi.</title>
        <authorList>
            <consortium name="US DOE Joint Genome Institute (JGI-PGF)"/>
            <person name="Eastwood D.C."/>
            <person name="Floudas D."/>
            <person name="Binder M."/>
            <person name="Majcherczyk A."/>
            <person name="Schneider P."/>
            <person name="Aerts A."/>
            <person name="Asiegbu F.O."/>
            <person name="Baker S.E."/>
            <person name="Barry K."/>
            <person name="Bendiksby M."/>
            <person name="Blumentritt M."/>
            <person name="Coutinho P.M."/>
            <person name="Cullen D."/>
            <person name="Cullen D."/>
            <person name="Gathman A."/>
            <person name="Goodell B."/>
            <person name="Henrissat B."/>
            <person name="Ihrmark K."/>
            <person name="Kauserud H."/>
            <person name="Kohler A."/>
            <person name="LaButti K."/>
            <person name="Lapidus A."/>
            <person name="Lavin J.L."/>
            <person name="Lee Y.-H."/>
            <person name="Lindquist E."/>
            <person name="Lilly W."/>
            <person name="Lucas S."/>
            <person name="Morin E."/>
            <person name="Murat C."/>
            <person name="Oguiza J.A."/>
            <person name="Park J."/>
            <person name="Pisabarro A.G."/>
            <person name="Riley R."/>
            <person name="Rosling A."/>
            <person name="Salamov A."/>
            <person name="Schmidt O."/>
            <person name="Schmutz J."/>
            <person name="Skrede I."/>
            <person name="Stenlid J."/>
            <person name="Wiebenga A."/>
            <person name="Xie X."/>
            <person name="Kues U."/>
            <person name="Hibbett D.S."/>
            <person name="Hoffmeister D."/>
            <person name="Hogberg N."/>
            <person name="Martin F."/>
            <person name="Grigoriev I.V."/>
            <person name="Watkinson S.C."/>
        </authorList>
    </citation>
    <scope>NUCLEOTIDE SEQUENCE</scope>
    <source>
        <strain evidence="1">S7.9</strain>
    </source>
</reference>
<dbReference type="EMBL" id="GL945429">
    <property type="protein sequence ID" value="EGO29743.1"/>
    <property type="molecule type" value="Genomic_DNA"/>
</dbReference>
<protein>
    <submittedName>
        <fullName evidence="1">Uncharacterized protein</fullName>
    </submittedName>
</protein>
<proteinExistence type="predicted"/>
<dbReference type="AlphaFoldDB" id="F8NI21"/>
<accession>F8NI21</accession>
<dbReference type="GeneID" id="18812562"/>
<organism>
    <name type="scientific">Serpula lacrymans var. lacrymans (strain S7.9)</name>
    <name type="common">Dry rot fungus</name>
    <dbReference type="NCBI Taxonomy" id="578457"/>
    <lineage>
        <taxon>Eukaryota</taxon>
        <taxon>Fungi</taxon>
        <taxon>Dikarya</taxon>
        <taxon>Basidiomycota</taxon>
        <taxon>Agaricomycotina</taxon>
        <taxon>Agaricomycetes</taxon>
        <taxon>Agaricomycetidae</taxon>
        <taxon>Boletales</taxon>
        <taxon>Coniophorineae</taxon>
        <taxon>Serpulaceae</taxon>
        <taxon>Serpula</taxon>
    </lineage>
</organism>
<dbReference type="HOGENOM" id="CLU_2016603_0_0_1"/>
<sequence length="123" mass="13788">MVSRKWVEATNEYNVWLETMGATFIKKILCALFDKLGAIEAKVAQRIATGNFKSAKGNKDFWQKHCHAIAMAKPEQGGTDLTKQYHAFAAMFVKRLKTGPEGGFLFRLYNGYTLSPPMPEAIV</sequence>
<dbReference type="RefSeq" id="XP_007313985.1">
    <property type="nucleotide sequence ID" value="XM_007313923.1"/>
</dbReference>
<dbReference type="KEGG" id="sla:SERLADRAFT_405628"/>
<dbReference type="Proteomes" id="UP000008064">
    <property type="component" value="Unassembled WGS sequence"/>
</dbReference>